<proteinExistence type="predicted"/>
<sequence>MDPEADPALSSSLFLSVNRLLLLSSPLICFLLSSQTRVTSFDRLRRSAVHLFLRFANIDGPSIFPFIA</sequence>
<evidence type="ECO:0000313" key="3">
    <source>
        <dbReference type="Proteomes" id="UP001152607"/>
    </source>
</evidence>
<keyword evidence="1" id="KW-0812">Transmembrane</keyword>
<accession>A0A9W4UJI2</accession>
<dbReference type="EMBL" id="CAOQHR010000006">
    <property type="protein sequence ID" value="CAI6336162.1"/>
    <property type="molecule type" value="Genomic_DNA"/>
</dbReference>
<dbReference type="Proteomes" id="UP001152607">
    <property type="component" value="Unassembled WGS sequence"/>
</dbReference>
<gene>
    <name evidence="2" type="ORF">PDIGIT_LOCUS9254</name>
</gene>
<evidence type="ECO:0000256" key="1">
    <source>
        <dbReference type="SAM" id="Phobius"/>
    </source>
</evidence>
<name>A0A9W4UJI2_9PLEO</name>
<comment type="caution">
    <text evidence="2">The sequence shown here is derived from an EMBL/GenBank/DDBJ whole genome shotgun (WGS) entry which is preliminary data.</text>
</comment>
<keyword evidence="1" id="KW-0472">Membrane</keyword>
<protein>
    <submittedName>
        <fullName evidence="2">Uncharacterized protein</fullName>
    </submittedName>
</protein>
<organism evidence="2 3">
    <name type="scientific">Periconia digitata</name>
    <dbReference type="NCBI Taxonomy" id="1303443"/>
    <lineage>
        <taxon>Eukaryota</taxon>
        <taxon>Fungi</taxon>
        <taxon>Dikarya</taxon>
        <taxon>Ascomycota</taxon>
        <taxon>Pezizomycotina</taxon>
        <taxon>Dothideomycetes</taxon>
        <taxon>Pleosporomycetidae</taxon>
        <taxon>Pleosporales</taxon>
        <taxon>Massarineae</taxon>
        <taxon>Periconiaceae</taxon>
        <taxon>Periconia</taxon>
    </lineage>
</organism>
<evidence type="ECO:0000313" key="2">
    <source>
        <dbReference type="EMBL" id="CAI6336162.1"/>
    </source>
</evidence>
<dbReference type="AlphaFoldDB" id="A0A9W4UJI2"/>
<reference evidence="2" key="1">
    <citation type="submission" date="2023-01" db="EMBL/GenBank/DDBJ databases">
        <authorList>
            <person name="Van Ghelder C."/>
            <person name="Rancurel C."/>
        </authorList>
    </citation>
    <scope>NUCLEOTIDE SEQUENCE</scope>
    <source>
        <strain evidence="2">CNCM I-4278</strain>
    </source>
</reference>
<keyword evidence="1" id="KW-1133">Transmembrane helix</keyword>
<keyword evidence="3" id="KW-1185">Reference proteome</keyword>
<feature type="transmembrane region" description="Helical" evidence="1">
    <location>
        <begin position="12"/>
        <end position="33"/>
    </location>
</feature>